<accession>A0A8X6TMJ5</accession>
<dbReference type="GO" id="GO:0005634">
    <property type="term" value="C:nucleus"/>
    <property type="evidence" value="ECO:0007669"/>
    <property type="project" value="UniProtKB-SubCell"/>
</dbReference>
<keyword evidence="4" id="KW-0963">Cytoplasm</keyword>
<evidence type="ECO:0000256" key="12">
    <source>
        <dbReference type="PROSITE-ProRule" id="PRU00552"/>
    </source>
</evidence>
<evidence type="ECO:0000313" key="17">
    <source>
        <dbReference type="Proteomes" id="UP000887013"/>
    </source>
</evidence>
<dbReference type="InterPro" id="IPR001650">
    <property type="entry name" value="Helicase_C-like"/>
</dbReference>
<dbReference type="OrthoDB" id="10265785at2759"/>
<keyword evidence="17" id="KW-1185">Reference proteome</keyword>
<keyword evidence="6" id="KW-0378">Hydrolase</keyword>
<evidence type="ECO:0000256" key="10">
    <source>
        <dbReference type="ARBA" id="ARBA00023242"/>
    </source>
</evidence>
<feature type="domain" description="Helicase C-terminal" evidence="14">
    <location>
        <begin position="355"/>
        <end position="506"/>
    </location>
</feature>
<comment type="caution">
    <text evidence="16">The sequence shown here is derived from an EMBL/GenBank/DDBJ whole genome shotgun (WGS) entry which is preliminary data.</text>
</comment>
<evidence type="ECO:0000259" key="13">
    <source>
        <dbReference type="PROSITE" id="PS51192"/>
    </source>
</evidence>
<evidence type="ECO:0000256" key="9">
    <source>
        <dbReference type="ARBA" id="ARBA00022884"/>
    </source>
</evidence>
<dbReference type="GO" id="GO:0003724">
    <property type="term" value="F:RNA helicase activity"/>
    <property type="evidence" value="ECO:0007669"/>
    <property type="project" value="UniProtKB-EC"/>
</dbReference>
<dbReference type="FunFam" id="3.40.50.300:FF:000849">
    <property type="entry name" value="ATP-dependent RNA helicase DBP5"/>
    <property type="match status" value="1"/>
</dbReference>
<evidence type="ECO:0000259" key="14">
    <source>
        <dbReference type="PROSITE" id="PS51194"/>
    </source>
</evidence>
<dbReference type="CDD" id="cd18787">
    <property type="entry name" value="SF2_C_DEAD"/>
    <property type="match status" value="1"/>
</dbReference>
<feature type="domain" description="Helicase ATP-binding" evidence="13">
    <location>
        <begin position="157"/>
        <end position="327"/>
    </location>
</feature>
<dbReference type="InterPro" id="IPR027417">
    <property type="entry name" value="P-loop_NTPase"/>
</dbReference>
<dbReference type="EMBL" id="BMAW01013059">
    <property type="protein sequence ID" value="GFT31698.1"/>
    <property type="molecule type" value="Genomic_DNA"/>
</dbReference>
<dbReference type="SMART" id="SM00490">
    <property type="entry name" value="HELICc"/>
    <property type="match status" value="1"/>
</dbReference>
<sequence>MLSNSTMTTVYEDWGISAELQRKNLTDSFKYRNVKNATGQNFLTQTADVTKYNLLEEELKPTPICSPMTFSKCSPSVTNEENERSLSLAETSLMQKVLRCHLLESSHEVEVLRRDKHSPLYSVKSFEQLQLPPNLLKGVYGMGFNAPSKIQETTLPLLFADPPVNLIAQSQSGTGKTAAFVLACLGRIRVEHRYPQVLILSPTYELAMQTGQVAQKMAQFCSGIEFRFAVKGQMLPKEHTITEHILIGTPGKVFDWGRRYRHYDFKKLSIFVLDEADIMISIQGHHDQCVRIHRLLQPKCQTILFSATYSAEVMQFAEMIIYDPIIIRLKREEETLENVKQYYIECNTLYKKYSALTNIYGVLSIGQAIIFCRTKLTAAWLGVKMSEDGHSVGYLSSELSMEDRLKVLTRFREGKEKVLITTNVCARGIDIEQVTIVVNFDLPVTIKGEADCETYLHRIGRSGRFGKRGIAINMVENDSSLKILKTIENHFCRNISKLDVDDVDALEQLNT</sequence>
<dbReference type="EC" id="3.6.4.13" evidence="3"/>
<dbReference type="SUPFAM" id="SSF52540">
    <property type="entry name" value="P-loop containing nucleoside triphosphate hydrolases"/>
    <property type="match status" value="1"/>
</dbReference>
<keyword evidence="9" id="KW-0694">RNA-binding</keyword>
<dbReference type="AlphaFoldDB" id="A0A8X6TMJ5"/>
<evidence type="ECO:0000256" key="11">
    <source>
        <dbReference type="ARBA" id="ARBA00047984"/>
    </source>
</evidence>
<dbReference type="Gene3D" id="3.40.50.300">
    <property type="entry name" value="P-loop containing nucleotide triphosphate hydrolases"/>
    <property type="match status" value="2"/>
</dbReference>
<evidence type="ECO:0000256" key="1">
    <source>
        <dbReference type="ARBA" id="ARBA00004123"/>
    </source>
</evidence>
<dbReference type="Pfam" id="PF00270">
    <property type="entry name" value="DEAD"/>
    <property type="match status" value="1"/>
</dbReference>
<evidence type="ECO:0000256" key="4">
    <source>
        <dbReference type="ARBA" id="ARBA00022490"/>
    </source>
</evidence>
<evidence type="ECO:0000256" key="7">
    <source>
        <dbReference type="ARBA" id="ARBA00022806"/>
    </source>
</evidence>
<reference evidence="16" key="1">
    <citation type="submission" date="2020-08" db="EMBL/GenBank/DDBJ databases">
        <title>Multicomponent nature underlies the extraordinary mechanical properties of spider dragline silk.</title>
        <authorList>
            <person name="Kono N."/>
            <person name="Nakamura H."/>
            <person name="Mori M."/>
            <person name="Yoshida Y."/>
            <person name="Ohtoshi R."/>
            <person name="Malay A.D."/>
            <person name="Moran D.A.P."/>
            <person name="Tomita M."/>
            <person name="Numata K."/>
            <person name="Arakawa K."/>
        </authorList>
    </citation>
    <scope>NUCLEOTIDE SEQUENCE</scope>
</reference>
<dbReference type="Pfam" id="PF00271">
    <property type="entry name" value="Helicase_C"/>
    <property type="match status" value="1"/>
</dbReference>
<dbReference type="PANTHER" id="PTHR47958">
    <property type="entry name" value="ATP-DEPENDENT RNA HELICASE DBP3"/>
    <property type="match status" value="1"/>
</dbReference>
<dbReference type="FunFam" id="3.40.50.300:FF:000318">
    <property type="entry name" value="ATP-dependent RNA helicase DDX19B"/>
    <property type="match status" value="1"/>
</dbReference>
<dbReference type="SMART" id="SM00487">
    <property type="entry name" value="DEXDc"/>
    <property type="match status" value="1"/>
</dbReference>
<keyword evidence="7 16" id="KW-0347">Helicase</keyword>
<dbReference type="PROSITE" id="PS51195">
    <property type="entry name" value="Q_MOTIF"/>
    <property type="match status" value="1"/>
</dbReference>
<evidence type="ECO:0000256" key="2">
    <source>
        <dbReference type="ARBA" id="ARBA00004496"/>
    </source>
</evidence>
<dbReference type="GO" id="GO:0003723">
    <property type="term" value="F:RNA binding"/>
    <property type="evidence" value="ECO:0007669"/>
    <property type="project" value="UniProtKB-KW"/>
</dbReference>
<keyword evidence="10" id="KW-0539">Nucleus</keyword>
<dbReference type="InterPro" id="IPR014001">
    <property type="entry name" value="Helicase_ATP-bd"/>
</dbReference>
<comment type="catalytic activity">
    <reaction evidence="11">
        <text>ATP + H2O = ADP + phosphate + H(+)</text>
        <dbReference type="Rhea" id="RHEA:13065"/>
        <dbReference type="ChEBI" id="CHEBI:15377"/>
        <dbReference type="ChEBI" id="CHEBI:15378"/>
        <dbReference type="ChEBI" id="CHEBI:30616"/>
        <dbReference type="ChEBI" id="CHEBI:43474"/>
        <dbReference type="ChEBI" id="CHEBI:456216"/>
        <dbReference type="EC" id="3.6.4.13"/>
    </reaction>
</comment>
<proteinExistence type="predicted"/>
<dbReference type="Proteomes" id="UP000887013">
    <property type="component" value="Unassembled WGS sequence"/>
</dbReference>
<feature type="short sequence motif" description="Q motif" evidence="12">
    <location>
        <begin position="124"/>
        <end position="152"/>
    </location>
</feature>
<dbReference type="PROSITE" id="PS51194">
    <property type="entry name" value="HELICASE_CTER"/>
    <property type="match status" value="1"/>
</dbReference>
<dbReference type="InterPro" id="IPR011545">
    <property type="entry name" value="DEAD/DEAH_box_helicase_dom"/>
</dbReference>
<protein>
    <recommendedName>
        <fullName evidence="3">RNA helicase</fullName>
        <ecNumber evidence="3">3.6.4.13</ecNumber>
    </recommendedName>
</protein>
<dbReference type="GO" id="GO:0005524">
    <property type="term" value="F:ATP binding"/>
    <property type="evidence" value="ECO:0007669"/>
    <property type="project" value="UniProtKB-KW"/>
</dbReference>
<evidence type="ECO:0000259" key="15">
    <source>
        <dbReference type="PROSITE" id="PS51195"/>
    </source>
</evidence>
<name>A0A8X6TMJ5_NEPPI</name>
<feature type="domain" description="DEAD-box RNA helicase Q" evidence="15">
    <location>
        <begin position="124"/>
        <end position="152"/>
    </location>
</feature>
<evidence type="ECO:0000313" key="16">
    <source>
        <dbReference type="EMBL" id="GFT31698.1"/>
    </source>
</evidence>
<dbReference type="InterPro" id="IPR014014">
    <property type="entry name" value="RNA_helicase_DEAD_Q_motif"/>
</dbReference>
<dbReference type="GO" id="GO:0005737">
    <property type="term" value="C:cytoplasm"/>
    <property type="evidence" value="ECO:0007669"/>
    <property type="project" value="UniProtKB-SubCell"/>
</dbReference>
<evidence type="ECO:0000256" key="6">
    <source>
        <dbReference type="ARBA" id="ARBA00022801"/>
    </source>
</evidence>
<keyword evidence="8" id="KW-0067">ATP-binding</keyword>
<evidence type="ECO:0000256" key="3">
    <source>
        <dbReference type="ARBA" id="ARBA00012552"/>
    </source>
</evidence>
<keyword evidence="5" id="KW-0547">Nucleotide-binding</keyword>
<dbReference type="GO" id="GO:0016787">
    <property type="term" value="F:hydrolase activity"/>
    <property type="evidence" value="ECO:0007669"/>
    <property type="project" value="UniProtKB-KW"/>
</dbReference>
<dbReference type="PROSITE" id="PS51192">
    <property type="entry name" value="HELICASE_ATP_BIND_1"/>
    <property type="match status" value="1"/>
</dbReference>
<evidence type="ECO:0000256" key="8">
    <source>
        <dbReference type="ARBA" id="ARBA00022840"/>
    </source>
</evidence>
<organism evidence="16 17">
    <name type="scientific">Nephila pilipes</name>
    <name type="common">Giant wood spider</name>
    <name type="synonym">Nephila maculata</name>
    <dbReference type="NCBI Taxonomy" id="299642"/>
    <lineage>
        <taxon>Eukaryota</taxon>
        <taxon>Metazoa</taxon>
        <taxon>Ecdysozoa</taxon>
        <taxon>Arthropoda</taxon>
        <taxon>Chelicerata</taxon>
        <taxon>Arachnida</taxon>
        <taxon>Araneae</taxon>
        <taxon>Araneomorphae</taxon>
        <taxon>Entelegynae</taxon>
        <taxon>Araneoidea</taxon>
        <taxon>Nephilidae</taxon>
        <taxon>Nephila</taxon>
    </lineage>
</organism>
<evidence type="ECO:0000256" key="5">
    <source>
        <dbReference type="ARBA" id="ARBA00022741"/>
    </source>
</evidence>
<gene>
    <name evidence="16" type="primary">Dbp80</name>
    <name evidence="16" type="ORF">NPIL_357821</name>
</gene>
<comment type="subcellular location">
    <subcellularLocation>
        <location evidence="2">Cytoplasm</location>
    </subcellularLocation>
    <subcellularLocation>
        <location evidence="1">Nucleus</location>
    </subcellularLocation>
</comment>